<sequence length="465" mass="52401">MNWIQLHAFLLLLLFNNGTSQSIIGALPGYSGTLPIKLETGYIAVGENDERQLFYYFVESEDNPNVDPLLFWITGGPGCSGLSSLVYEIGPLAFDIADFDGSLPSILRNPYSWTKVANIIFIDWPVGTGFSYSITSKGYSSSDTKSAKDNYTFLRKWLLIHPMFIKNRLYIAGESYGGKVVAMVAMEILLGNEAGLHPRMSLQGYIIGNGLTDPNIDYNERIPYAHRMALISDGYFDLAKVSCDGKYDNPDPNNLQCLLALQPIQECVNQLNKVQILEPKCEYIAPKPDDFGWDQTFSEDNSVGPLVLSASKQDRMWCRTYATSYVWANDPSVQEALHVRKGTIGDWRRCNQSLSYDGNQQSVLHYHKIFSKKGCSVLIYNGDHDMAAPYMGPLKWIRSLNLTVDDDWRPWHVNGQVAGYTLKYKKSEFELTFVTVKGIQLLSTNLKNVLQCYIGGSQYVLYRYG</sequence>
<evidence type="ECO:0000313" key="5">
    <source>
        <dbReference type="EMBL" id="CAA2995905.1"/>
    </source>
</evidence>
<name>A0A8S0SVZ3_OLEEU</name>
<dbReference type="GO" id="GO:0016747">
    <property type="term" value="F:acyltransferase activity, transferring groups other than amino-acyl groups"/>
    <property type="evidence" value="ECO:0007669"/>
    <property type="project" value="TreeGrafter"/>
</dbReference>
<dbReference type="PANTHER" id="PTHR11802">
    <property type="entry name" value="SERINE PROTEASE FAMILY S10 SERINE CARBOXYPEPTIDASE"/>
    <property type="match status" value="1"/>
</dbReference>
<evidence type="ECO:0000256" key="4">
    <source>
        <dbReference type="RuleBase" id="RU361156"/>
    </source>
</evidence>
<comment type="similarity">
    <text evidence="2 4">Belongs to the peptidase S10 family.</text>
</comment>
<dbReference type="Gene3D" id="3.40.50.1820">
    <property type="entry name" value="alpha/beta hydrolase"/>
    <property type="match status" value="1"/>
</dbReference>
<organism evidence="5 6">
    <name type="scientific">Olea europaea subsp. europaea</name>
    <dbReference type="NCBI Taxonomy" id="158383"/>
    <lineage>
        <taxon>Eukaryota</taxon>
        <taxon>Viridiplantae</taxon>
        <taxon>Streptophyta</taxon>
        <taxon>Embryophyta</taxon>
        <taxon>Tracheophyta</taxon>
        <taxon>Spermatophyta</taxon>
        <taxon>Magnoliopsida</taxon>
        <taxon>eudicotyledons</taxon>
        <taxon>Gunneridae</taxon>
        <taxon>Pentapetalae</taxon>
        <taxon>asterids</taxon>
        <taxon>lamiids</taxon>
        <taxon>Lamiales</taxon>
        <taxon>Oleaceae</taxon>
        <taxon>Oleeae</taxon>
        <taxon>Olea</taxon>
    </lineage>
</organism>
<dbReference type="PANTHER" id="PTHR11802:SF224">
    <property type="entry name" value="SERINE CARBOXYPEPTIDASE-LIKE 7 ISOFORM X1"/>
    <property type="match status" value="1"/>
</dbReference>
<dbReference type="Gramene" id="OE9A072407T1">
    <property type="protein sequence ID" value="OE9A072407C1"/>
    <property type="gene ID" value="OE9A072407"/>
</dbReference>
<dbReference type="PROSITE" id="PS00131">
    <property type="entry name" value="CARBOXYPEPT_SER_SER"/>
    <property type="match status" value="1"/>
</dbReference>
<comment type="subcellular location">
    <subcellularLocation>
        <location evidence="1">Secreted</location>
    </subcellularLocation>
</comment>
<keyword evidence="4" id="KW-0732">Signal</keyword>
<reference evidence="5 6" key="1">
    <citation type="submission" date="2019-12" db="EMBL/GenBank/DDBJ databases">
        <authorList>
            <person name="Alioto T."/>
            <person name="Alioto T."/>
            <person name="Gomez Garrido J."/>
        </authorList>
    </citation>
    <scope>NUCLEOTIDE SEQUENCE [LARGE SCALE GENOMIC DNA]</scope>
</reference>
<dbReference type="GO" id="GO:0005576">
    <property type="term" value="C:extracellular region"/>
    <property type="evidence" value="ECO:0007669"/>
    <property type="project" value="UniProtKB-SubCell"/>
</dbReference>
<keyword evidence="4 5" id="KW-0121">Carboxypeptidase</keyword>
<dbReference type="Proteomes" id="UP000594638">
    <property type="component" value="Unassembled WGS sequence"/>
</dbReference>
<keyword evidence="4" id="KW-0378">Hydrolase</keyword>
<dbReference type="SUPFAM" id="SSF53474">
    <property type="entry name" value="alpha/beta-Hydrolases"/>
    <property type="match status" value="1"/>
</dbReference>
<accession>A0A8S0SVZ3</accession>
<dbReference type="InterPro" id="IPR029058">
    <property type="entry name" value="AB_hydrolase_fold"/>
</dbReference>
<evidence type="ECO:0000256" key="1">
    <source>
        <dbReference type="ARBA" id="ARBA00004613"/>
    </source>
</evidence>
<keyword evidence="3" id="KW-0964">Secreted</keyword>
<keyword evidence="6" id="KW-1185">Reference proteome</keyword>
<feature type="signal peptide" evidence="4">
    <location>
        <begin position="1"/>
        <end position="20"/>
    </location>
</feature>
<dbReference type="InterPro" id="IPR001563">
    <property type="entry name" value="Peptidase_S10"/>
</dbReference>
<dbReference type="GO" id="GO:0004185">
    <property type="term" value="F:serine-type carboxypeptidase activity"/>
    <property type="evidence" value="ECO:0007669"/>
    <property type="project" value="UniProtKB-UniRule"/>
</dbReference>
<protein>
    <recommendedName>
        <fullName evidence="4">Carboxypeptidase</fullName>
        <ecNumber evidence="4">3.4.16.-</ecNumber>
    </recommendedName>
</protein>
<evidence type="ECO:0000313" key="6">
    <source>
        <dbReference type="Proteomes" id="UP000594638"/>
    </source>
</evidence>
<gene>
    <name evidence="5" type="ORF">OLEA9_A072407</name>
</gene>
<feature type="chain" id="PRO_5035965882" description="Carboxypeptidase" evidence="4">
    <location>
        <begin position="21"/>
        <end position="465"/>
    </location>
</feature>
<proteinExistence type="inferred from homology"/>
<keyword evidence="4" id="KW-0645">Protease</keyword>
<dbReference type="EC" id="3.4.16.-" evidence="4"/>
<evidence type="ECO:0000256" key="3">
    <source>
        <dbReference type="ARBA" id="ARBA00022525"/>
    </source>
</evidence>
<dbReference type="InterPro" id="IPR018202">
    <property type="entry name" value="Ser_caboxypep_ser_AS"/>
</dbReference>
<dbReference type="OrthoDB" id="443318at2759"/>
<evidence type="ECO:0000256" key="2">
    <source>
        <dbReference type="ARBA" id="ARBA00009431"/>
    </source>
</evidence>
<dbReference type="PRINTS" id="PR00724">
    <property type="entry name" value="CRBOXYPTASEC"/>
</dbReference>
<dbReference type="FunFam" id="3.40.50.1820:FF:000072">
    <property type="entry name" value="Serine carboxypeptidase-like 19"/>
    <property type="match status" value="1"/>
</dbReference>
<dbReference type="GO" id="GO:0006508">
    <property type="term" value="P:proteolysis"/>
    <property type="evidence" value="ECO:0007669"/>
    <property type="project" value="UniProtKB-KW"/>
</dbReference>
<dbReference type="Pfam" id="PF00450">
    <property type="entry name" value="Peptidase_S10"/>
    <property type="match status" value="1"/>
</dbReference>
<dbReference type="AlphaFoldDB" id="A0A8S0SVZ3"/>
<comment type="caution">
    <text evidence="5">The sequence shown here is derived from an EMBL/GenBank/DDBJ whole genome shotgun (WGS) entry which is preliminary data.</text>
</comment>
<dbReference type="EMBL" id="CACTIH010005512">
    <property type="protein sequence ID" value="CAA2995905.1"/>
    <property type="molecule type" value="Genomic_DNA"/>
</dbReference>
<dbReference type="GO" id="GO:0019748">
    <property type="term" value="P:secondary metabolic process"/>
    <property type="evidence" value="ECO:0007669"/>
    <property type="project" value="TreeGrafter"/>
</dbReference>